<evidence type="ECO:0000256" key="5">
    <source>
        <dbReference type="ARBA" id="ARBA00023014"/>
    </source>
</evidence>
<dbReference type="InterPro" id="IPR006249">
    <property type="entry name" value="Aconitase/IRP2"/>
</dbReference>
<dbReference type="NCBIfam" id="NF009520">
    <property type="entry name" value="PRK12881.1"/>
    <property type="match status" value="1"/>
</dbReference>
<feature type="compositionally biased region" description="Basic and acidic residues" evidence="6">
    <location>
        <begin position="403"/>
        <end position="418"/>
    </location>
</feature>
<dbReference type="Proteomes" id="UP001346877">
    <property type="component" value="Chromosome"/>
</dbReference>
<dbReference type="Pfam" id="PF00694">
    <property type="entry name" value="Aconitase_C"/>
    <property type="match status" value="1"/>
</dbReference>
<dbReference type="RefSeq" id="WP_328372337.1">
    <property type="nucleotide sequence ID" value="NZ_CP107941.1"/>
</dbReference>
<evidence type="ECO:0000259" key="8">
    <source>
        <dbReference type="Pfam" id="PF00694"/>
    </source>
</evidence>
<dbReference type="CDD" id="cd01580">
    <property type="entry name" value="AcnA_IRP_Swivel"/>
    <property type="match status" value="1"/>
</dbReference>
<feature type="region of interest" description="Disordered" evidence="6">
    <location>
        <begin position="401"/>
        <end position="450"/>
    </location>
</feature>
<keyword evidence="4" id="KW-0408">Iron</keyword>
<evidence type="ECO:0000313" key="9">
    <source>
        <dbReference type="EMBL" id="WUI83421.1"/>
    </source>
</evidence>
<dbReference type="EMBL" id="CP107941">
    <property type="protein sequence ID" value="WUI83421.1"/>
    <property type="molecule type" value="Genomic_DNA"/>
</dbReference>
<proteinExistence type="inferred from homology"/>
<dbReference type="InterPro" id="IPR015928">
    <property type="entry name" value="Aconitase/3IPM_dehydase_swvl"/>
</dbReference>
<dbReference type="InterPro" id="IPR000573">
    <property type="entry name" value="AconitaseA/IPMdHydase_ssu_swvl"/>
</dbReference>
<dbReference type="PANTHER" id="PTHR11670">
    <property type="entry name" value="ACONITASE/IRON-RESPONSIVE ELEMENT FAMILY MEMBER"/>
    <property type="match status" value="1"/>
</dbReference>
<dbReference type="SUPFAM" id="SSF53732">
    <property type="entry name" value="Aconitase iron-sulfur domain"/>
    <property type="match status" value="1"/>
</dbReference>
<dbReference type="PRINTS" id="PR00415">
    <property type="entry name" value="ACONITASE"/>
</dbReference>
<organism evidence="9 10">
    <name type="scientific">Micromonospora zamorensis</name>
    <dbReference type="NCBI Taxonomy" id="709883"/>
    <lineage>
        <taxon>Bacteria</taxon>
        <taxon>Bacillati</taxon>
        <taxon>Actinomycetota</taxon>
        <taxon>Actinomycetes</taxon>
        <taxon>Micromonosporales</taxon>
        <taxon>Micromonosporaceae</taxon>
        <taxon>Micromonospora</taxon>
    </lineage>
</organism>
<dbReference type="InterPro" id="IPR018136">
    <property type="entry name" value="Aconitase_4Fe-4S_BS"/>
</dbReference>
<evidence type="ECO:0000256" key="2">
    <source>
        <dbReference type="ARBA" id="ARBA00007185"/>
    </source>
</evidence>
<feature type="domain" description="Aconitase A/isopropylmalate dehydratase small subunit swivel" evidence="8">
    <location>
        <begin position="750"/>
        <end position="876"/>
    </location>
</feature>
<dbReference type="InterPro" id="IPR015931">
    <property type="entry name" value="Acnase/IPM_dHydase_lsu_aba_1/3"/>
</dbReference>
<dbReference type="Gene3D" id="3.30.499.10">
    <property type="entry name" value="Aconitase, domain 3"/>
    <property type="match status" value="2"/>
</dbReference>
<evidence type="ECO:0000259" key="7">
    <source>
        <dbReference type="Pfam" id="PF00330"/>
    </source>
</evidence>
<evidence type="ECO:0000256" key="4">
    <source>
        <dbReference type="ARBA" id="ARBA00023004"/>
    </source>
</evidence>
<name>A0ABZ1PH46_9ACTN</name>
<reference evidence="9 10" key="1">
    <citation type="submission" date="2022-10" db="EMBL/GenBank/DDBJ databases">
        <title>The complete genomes of actinobacterial strains from the NBC collection.</title>
        <authorList>
            <person name="Joergensen T.S."/>
            <person name="Alvarez Arevalo M."/>
            <person name="Sterndorff E.B."/>
            <person name="Faurdal D."/>
            <person name="Vuksanovic O."/>
            <person name="Mourched A.-S."/>
            <person name="Charusanti P."/>
            <person name="Shaw S."/>
            <person name="Blin K."/>
            <person name="Weber T."/>
        </authorList>
    </citation>
    <scope>NUCLEOTIDE SEQUENCE [LARGE SCALE GENOMIC DNA]</scope>
    <source>
        <strain evidence="9 10">NBC_00396</strain>
    </source>
</reference>
<gene>
    <name evidence="9" type="ORF">OG375_03335</name>
</gene>
<comment type="similarity">
    <text evidence="2">Belongs to the aconitase/IPM isomerase family.</text>
</comment>
<dbReference type="Pfam" id="PF00330">
    <property type="entry name" value="Aconitase"/>
    <property type="match status" value="1"/>
</dbReference>
<comment type="cofactor">
    <cofactor evidence="1">
        <name>[4Fe-4S] cluster</name>
        <dbReference type="ChEBI" id="CHEBI:49883"/>
    </cofactor>
</comment>
<sequence>MKEYDVASLDTFGAKTQLRVGDASYEIFKIDKVDGHARLPYSLKVLLENLLRTEDGANITADHIRQLGAWDSTAAPSVEIQFTPARVLMQDFTGVPCVVDLATMREAVRDLGGDASKVNPLAPAELVIDHSVIADLFGREDAFARNVELEYERNKERYQFLRWGQTAFNEFKVVPPGTGIVHQVNIEYLARTIMERNGQAYPDTVVGTDSHTTMVNGLGVLGWGVGGIEAEAAMLGQPVSMLIPRVVGFKLSGEMPAGTTATDLVLTITEMLRKHGVVGKFVEFYGPGVSAVPLANRATIGNMSPEYGSTVAIFPIDAETIRYLELTGRDAAQVALVEAYAKEQGLWHDPDAEPDYSERLELDLGTIEPSLAGPKRPQDRVPLGAAKTLFRSALTDYVADDSVGERDLKPGVPREELPRGANGPADEASAESFPASDPPANEFSDPADEPRDLETAAVGAGGRASNPVRVTSPDGVEYELDHGAVVIAAITSCTNTSNPQVMIGAALLARNAVDKGLTSKPWVKTTLAPGSKVVMDYYERAGLTPYLNKLGFNLVGYGCTTCIGNSGPLPEEVSAAVNEHDLSVVSVLSGNRNFEGRINPDVKMNYLASPPLVVAYALAGTMDIDLANEPIGEDTEGNPVYLREIWPNSAEIQDVIAQAIGATGFSAAYADVFAGDERWQSLPTPTGDTFAWENDSTYVRKPPYFEGMQQEPSPVVDIAGARVLAKLGDSVTTDHISPAGSIKADSPAGTYLAEHGVPRHEFNSYGSRRGNHEVMIRGTFANIRLRNQLVPGVEGGFTVNHLTGEQTSIYDASVAYQEAGIPLVVLAGKEYGSGSSRDWAAKGTMLLGVRAVIAESYERIHRSNLIGMGVLPLQFPVDVTAESLGLTGTETFTITGVTALNDGETPRTVQVSTDTGVEFDAVVRIDTPGEADYYRHGGILQYVLRRMIAN</sequence>
<evidence type="ECO:0000256" key="6">
    <source>
        <dbReference type="SAM" id="MobiDB-lite"/>
    </source>
</evidence>
<dbReference type="PROSITE" id="PS01244">
    <property type="entry name" value="ACONITASE_2"/>
    <property type="match status" value="1"/>
</dbReference>
<dbReference type="InterPro" id="IPR036008">
    <property type="entry name" value="Aconitase_4Fe-4S_dom"/>
</dbReference>
<dbReference type="InterPro" id="IPR001030">
    <property type="entry name" value="Acoase/IPM_deHydtase_lsu_aba"/>
</dbReference>
<keyword evidence="3" id="KW-0479">Metal-binding</keyword>
<keyword evidence="5" id="KW-0411">Iron-sulfur</keyword>
<dbReference type="SUPFAM" id="SSF52016">
    <property type="entry name" value="LeuD/IlvD-like"/>
    <property type="match status" value="1"/>
</dbReference>
<protein>
    <submittedName>
        <fullName evidence="9">Aconitate hydratase</fullName>
    </submittedName>
</protein>
<evidence type="ECO:0000313" key="10">
    <source>
        <dbReference type="Proteomes" id="UP001346877"/>
    </source>
</evidence>
<evidence type="ECO:0000256" key="3">
    <source>
        <dbReference type="ARBA" id="ARBA00022723"/>
    </source>
</evidence>
<dbReference type="NCBIfam" id="NF006757">
    <property type="entry name" value="PRK09277.1"/>
    <property type="match status" value="1"/>
</dbReference>
<keyword evidence="10" id="KW-1185">Reference proteome</keyword>
<dbReference type="PROSITE" id="PS00450">
    <property type="entry name" value="ACONITASE_1"/>
    <property type="match status" value="1"/>
</dbReference>
<dbReference type="Gene3D" id="6.10.190.10">
    <property type="match status" value="1"/>
</dbReference>
<feature type="domain" description="Aconitase/3-isopropylmalate dehydratase large subunit alpha/beta/alpha" evidence="7">
    <location>
        <begin position="70"/>
        <end position="620"/>
    </location>
</feature>
<dbReference type="Gene3D" id="3.20.19.10">
    <property type="entry name" value="Aconitase, domain 4"/>
    <property type="match status" value="1"/>
</dbReference>
<dbReference type="InterPro" id="IPR044137">
    <property type="entry name" value="AcnA_IRP_Swivel"/>
</dbReference>
<evidence type="ECO:0000256" key="1">
    <source>
        <dbReference type="ARBA" id="ARBA00001966"/>
    </source>
</evidence>
<accession>A0ABZ1PH46</accession>